<evidence type="ECO:0000256" key="2">
    <source>
        <dbReference type="SAM" id="MobiDB-lite"/>
    </source>
</evidence>
<keyword evidence="3" id="KW-0472">Membrane</keyword>
<feature type="compositionally biased region" description="Polar residues" evidence="2">
    <location>
        <begin position="389"/>
        <end position="405"/>
    </location>
</feature>
<name>A0AAN4ZB80_9BILA</name>
<feature type="compositionally biased region" description="Basic and acidic residues" evidence="2">
    <location>
        <begin position="39"/>
        <end position="70"/>
    </location>
</feature>
<dbReference type="PANTHER" id="PTHR37960">
    <property type="entry name" value="PROTEIN CBG06493-RELATED"/>
    <property type="match status" value="1"/>
</dbReference>
<sequence>SPSDRILLSPFSIFSPVLALISVLFRMSFMKSFFGKGKKKEEKEEPKKEANQFKRDQTRRSVHLGDRSFGPEHLSSFYQSVGHKYPKGPKSCPGERELRDGDDESMGARPEFSHKRRSNRGILLNRREERNSDYSSQDPSPMSSHFSRRERETAPPRHYHSSLDESDEENMDYHVMDRIREKLRKSEEEKMTYVEKYNEMKRYCKDERKEREKEKTRHTEVIDLLRQQNKELKNTNTLLKTEIEKWRRKEEQDRYESSFDSHSNSQMKAVNVHEYNMLKTQVAELRQIKAQLESVSRTPFASMGPFGQFPPLPFTNTFNYRSNSTSTPSTSIVGESTHDGAGESLVDPADNSYRPFDASLSETMPPLFSQAFPFSAPPPATETPRSENRTSSTLSLHDQSVTLADSSFRPPVPSSMPPRRISQSDTALSPPRKSSHSL</sequence>
<evidence type="ECO:0000313" key="4">
    <source>
        <dbReference type="EMBL" id="GMR36434.1"/>
    </source>
</evidence>
<feature type="non-terminal residue" evidence="4">
    <location>
        <position position="1"/>
    </location>
</feature>
<feature type="compositionally biased region" description="Low complexity" evidence="2">
    <location>
        <begin position="365"/>
        <end position="374"/>
    </location>
</feature>
<reference evidence="5" key="1">
    <citation type="submission" date="2022-10" db="EMBL/GenBank/DDBJ databases">
        <title>Genome assembly of Pristionchus species.</title>
        <authorList>
            <person name="Yoshida K."/>
            <person name="Sommer R.J."/>
        </authorList>
    </citation>
    <scope>NUCLEOTIDE SEQUENCE [LARGE SCALE GENOMIC DNA]</scope>
    <source>
        <strain evidence="5">RS5460</strain>
    </source>
</reference>
<accession>A0AAN4ZB80</accession>
<organism evidence="4 5">
    <name type="scientific">Pristionchus mayeri</name>
    <dbReference type="NCBI Taxonomy" id="1317129"/>
    <lineage>
        <taxon>Eukaryota</taxon>
        <taxon>Metazoa</taxon>
        <taxon>Ecdysozoa</taxon>
        <taxon>Nematoda</taxon>
        <taxon>Chromadorea</taxon>
        <taxon>Rhabditida</taxon>
        <taxon>Rhabditina</taxon>
        <taxon>Diplogasteromorpha</taxon>
        <taxon>Diplogasteroidea</taxon>
        <taxon>Neodiplogasteridae</taxon>
        <taxon>Pristionchus</taxon>
    </lineage>
</organism>
<dbReference type="EMBL" id="BTRK01000002">
    <property type="protein sequence ID" value="GMR36434.1"/>
    <property type="molecule type" value="Genomic_DNA"/>
</dbReference>
<feature type="region of interest" description="Disordered" evidence="2">
    <location>
        <begin position="35"/>
        <end position="172"/>
    </location>
</feature>
<evidence type="ECO:0000256" key="1">
    <source>
        <dbReference type="SAM" id="Coils"/>
    </source>
</evidence>
<feature type="compositionally biased region" description="Polar residues" evidence="2">
    <location>
        <begin position="133"/>
        <end position="145"/>
    </location>
</feature>
<keyword evidence="5" id="KW-1185">Reference proteome</keyword>
<dbReference type="AlphaFoldDB" id="A0AAN4ZB80"/>
<feature type="transmembrane region" description="Helical" evidence="3">
    <location>
        <begin position="6"/>
        <end position="29"/>
    </location>
</feature>
<dbReference type="Proteomes" id="UP001328107">
    <property type="component" value="Unassembled WGS sequence"/>
</dbReference>
<feature type="compositionally biased region" description="Polar residues" evidence="2">
    <location>
        <begin position="320"/>
        <end position="334"/>
    </location>
</feature>
<dbReference type="PANTHER" id="PTHR37960:SF2">
    <property type="entry name" value="PROTEIN CBG20683"/>
    <property type="match status" value="1"/>
</dbReference>
<evidence type="ECO:0000256" key="3">
    <source>
        <dbReference type="SAM" id="Phobius"/>
    </source>
</evidence>
<keyword evidence="3" id="KW-1133">Transmembrane helix</keyword>
<keyword evidence="1" id="KW-0175">Coiled coil</keyword>
<gene>
    <name evidence="4" type="ORF">PMAYCL1PPCAC_06629</name>
</gene>
<protein>
    <submittedName>
        <fullName evidence="4">Uncharacterized protein</fullName>
    </submittedName>
</protein>
<evidence type="ECO:0000313" key="5">
    <source>
        <dbReference type="Proteomes" id="UP001328107"/>
    </source>
</evidence>
<comment type="caution">
    <text evidence="4">The sequence shown here is derived from an EMBL/GenBank/DDBJ whole genome shotgun (WGS) entry which is preliminary data.</text>
</comment>
<feature type="region of interest" description="Disordered" evidence="2">
    <location>
        <begin position="320"/>
        <end position="438"/>
    </location>
</feature>
<proteinExistence type="predicted"/>
<keyword evidence="3" id="KW-0812">Transmembrane</keyword>
<feature type="coiled-coil region" evidence="1">
    <location>
        <begin position="176"/>
        <end position="249"/>
    </location>
</feature>